<feature type="compositionally biased region" description="Polar residues" evidence="5">
    <location>
        <begin position="107"/>
        <end position="118"/>
    </location>
</feature>
<comment type="caution">
    <text evidence="7">The sequence shown here is derived from an EMBL/GenBank/DDBJ whole genome shotgun (WGS) entry which is preliminary data.</text>
</comment>
<feature type="chain" id="PRO_5045084364" evidence="6">
    <location>
        <begin position="22"/>
        <end position="291"/>
    </location>
</feature>
<feature type="region of interest" description="Disordered" evidence="5">
    <location>
        <begin position="25"/>
        <end position="71"/>
    </location>
</feature>
<dbReference type="Proteomes" id="UP001159405">
    <property type="component" value="Unassembled WGS sequence"/>
</dbReference>
<dbReference type="PANTHER" id="PTHR15040:SF1">
    <property type="entry name" value="DERMATOPONTIN-LIKE ISOFORM X1"/>
    <property type="match status" value="1"/>
</dbReference>
<dbReference type="InterPro" id="IPR026645">
    <property type="entry name" value="Dermatopontin"/>
</dbReference>
<comment type="subcellular location">
    <subcellularLocation>
        <location evidence="1">Secreted</location>
    </subcellularLocation>
</comment>
<accession>A0ABN8PIP9</accession>
<keyword evidence="3" id="KW-0964">Secreted</keyword>
<feature type="region of interest" description="Disordered" evidence="5">
    <location>
        <begin position="92"/>
        <end position="118"/>
    </location>
</feature>
<reference evidence="7 8" key="1">
    <citation type="submission" date="2022-05" db="EMBL/GenBank/DDBJ databases">
        <authorList>
            <consortium name="Genoscope - CEA"/>
            <person name="William W."/>
        </authorList>
    </citation>
    <scope>NUCLEOTIDE SEQUENCE [LARGE SCALE GENOMIC DNA]</scope>
</reference>
<evidence type="ECO:0000256" key="2">
    <source>
        <dbReference type="ARBA" id="ARBA00008712"/>
    </source>
</evidence>
<evidence type="ECO:0000256" key="1">
    <source>
        <dbReference type="ARBA" id="ARBA00004613"/>
    </source>
</evidence>
<dbReference type="PANTHER" id="PTHR15040">
    <property type="entry name" value="DERMATOPONTIN-RELATED"/>
    <property type="match status" value="1"/>
</dbReference>
<evidence type="ECO:0000256" key="5">
    <source>
        <dbReference type="SAM" id="MobiDB-lite"/>
    </source>
</evidence>
<proteinExistence type="inferred from homology"/>
<sequence length="291" mass="34278">MIRAPTVLTLVVVLALTCVFGEKRMEPKKQQESESVLADIDPEVDEDLDNEDQMVDDDDDQDEHSVQHDPLPWGRRRYRRRRYRRRYRRRPYPTRRPYPAHKPTTKKPPSTAQACSTARPTDIKWDNTWHGKLFFDCPKGHSLTYMKSVFRNCQQDRLWKFDCGFNEASKEFCHWSHGYANDAKDGIFFYCPNNGFISGIQSIYVGGDRRYKFKCCNDEGFDHTDCHQSHHLNKAGEDFEYKVDRDKRFYITGISSCFNSEKRDRAWVVNYCRSTPETSSPQIEKKDATEN</sequence>
<feature type="compositionally biased region" description="Acidic residues" evidence="5">
    <location>
        <begin position="40"/>
        <end position="62"/>
    </location>
</feature>
<feature type="signal peptide" evidence="6">
    <location>
        <begin position="1"/>
        <end position="21"/>
    </location>
</feature>
<keyword evidence="8" id="KW-1185">Reference proteome</keyword>
<organism evidence="7 8">
    <name type="scientific">Porites lobata</name>
    <dbReference type="NCBI Taxonomy" id="104759"/>
    <lineage>
        <taxon>Eukaryota</taxon>
        <taxon>Metazoa</taxon>
        <taxon>Cnidaria</taxon>
        <taxon>Anthozoa</taxon>
        <taxon>Hexacorallia</taxon>
        <taxon>Scleractinia</taxon>
        <taxon>Fungiina</taxon>
        <taxon>Poritidae</taxon>
        <taxon>Porites</taxon>
    </lineage>
</organism>
<comment type="similarity">
    <text evidence="2">Belongs to the dermatopontin family.</text>
</comment>
<evidence type="ECO:0000256" key="3">
    <source>
        <dbReference type="ARBA" id="ARBA00022525"/>
    </source>
</evidence>
<protein>
    <submittedName>
        <fullName evidence="7">Uncharacterized protein</fullName>
    </submittedName>
</protein>
<name>A0ABN8PIP9_9CNID</name>
<evidence type="ECO:0000256" key="4">
    <source>
        <dbReference type="ARBA" id="ARBA00023157"/>
    </source>
</evidence>
<evidence type="ECO:0000313" key="8">
    <source>
        <dbReference type="Proteomes" id="UP001159405"/>
    </source>
</evidence>
<dbReference type="Pfam" id="PF14704">
    <property type="entry name" value="DERM"/>
    <property type="match status" value="1"/>
</dbReference>
<gene>
    <name evidence="7" type="ORF">PLOB_00043421</name>
</gene>
<evidence type="ECO:0000256" key="6">
    <source>
        <dbReference type="SAM" id="SignalP"/>
    </source>
</evidence>
<evidence type="ECO:0000313" key="7">
    <source>
        <dbReference type="EMBL" id="CAH3143446.1"/>
    </source>
</evidence>
<keyword evidence="4" id="KW-1015">Disulfide bond</keyword>
<dbReference type="EMBL" id="CALNXK010000071">
    <property type="protein sequence ID" value="CAH3143446.1"/>
    <property type="molecule type" value="Genomic_DNA"/>
</dbReference>
<keyword evidence="6" id="KW-0732">Signal</keyword>